<sequence length="247" mass="28498">MIAFIIQARVGSTRLPNKILLPFYKEKSILELLVEKLSSFSGIPIIIAAPANSENDVLETVLKDKNTHIFRGCENDVLDRFVQAAQYYGVDKIIRICSDNPFLEKNSINLLVQEAKRTNADYISFNINGKPSIKTHFGFWTEFVTLKALLQIQAMTNESLYHEHVTNYIYTHPENFNIKWLQGPDELNGRTDIRLTIDTEKDFRTIQKIYTSLTDPANITISEIAFFLEKHPDWLLSMQNEIIKNEK</sequence>
<dbReference type="InterPro" id="IPR029044">
    <property type="entry name" value="Nucleotide-diphossugar_trans"/>
</dbReference>
<dbReference type="PANTHER" id="PTHR42866:SF1">
    <property type="entry name" value="SPORE COAT POLYSACCHARIDE BIOSYNTHESIS PROTEIN SPSF"/>
    <property type="match status" value="1"/>
</dbReference>
<evidence type="ECO:0000313" key="2">
    <source>
        <dbReference type="Proteomes" id="UP000533637"/>
    </source>
</evidence>
<gene>
    <name evidence="1" type="ORF">GGQ57_004009</name>
</gene>
<proteinExistence type="predicted"/>
<organism evidence="1 2">
    <name type="scientific">Parabacteroides faecis</name>
    <dbReference type="NCBI Taxonomy" id="1217282"/>
    <lineage>
        <taxon>Bacteria</taxon>
        <taxon>Pseudomonadati</taxon>
        <taxon>Bacteroidota</taxon>
        <taxon>Bacteroidia</taxon>
        <taxon>Bacteroidales</taxon>
        <taxon>Tannerellaceae</taxon>
        <taxon>Parabacteroides</taxon>
    </lineage>
</organism>
<reference evidence="1 2" key="1">
    <citation type="submission" date="2020-08" db="EMBL/GenBank/DDBJ databases">
        <title>Genomic Encyclopedia of Type Strains, Phase IV (KMG-IV): sequencing the most valuable type-strain genomes for metagenomic binning, comparative biology and taxonomic classification.</title>
        <authorList>
            <person name="Goeker M."/>
        </authorList>
    </citation>
    <scope>NUCLEOTIDE SEQUENCE [LARGE SCALE GENOMIC DNA]</scope>
    <source>
        <strain evidence="1 2">DSM 102983</strain>
    </source>
</reference>
<dbReference type="EMBL" id="JACHOC010000008">
    <property type="protein sequence ID" value="MBB4624085.1"/>
    <property type="molecule type" value="Genomic_DNA"/>
</dbReference>
<accession>A0ABR6KRM1</accession>
<dbReference type="Gene3D" id="3.90.550.10">
    <property type="entry name" value="Spore Coat Polysaccharide Biosynthesis Protein SpsA, Chain A"/>
    <property type="match status" value="1"/>
</dbReference>
<evidence type="ECO:0000313" key="1">
    <source>
        <dbReference type="EMBL" id="MBB4624085.1"/>
    </source>
</evidence>
<keyword evidence="2" id="KW-1185">Reference proteome</keyword>
<dbReference type="RefSeq" id="WP_122376021.1">
    <property type="nucleotide sequence ID" value="NZ_BMPB01000011.1"/>
</dbReference>
<name>A0ABR6KRM1_9BACT</name>
<dbReference type="Proteomes" id="UP000533637">
    <property type="component" value="Unassembled WGS sequence"/>
</dbReference>
<dbReference type="InterPro" id="IPR003329">
    <property type="entry name" value="Cytidylyl_trans"/>
</dbReference>
<dbReference type="SUPFAM" id="SSF53448">
    <property type="entry name" value="Nucleotide-diphospho-sugar transferases"/>
    <property type="match status" value="1"/>
</dbReference>
<dbReference type="Pfam" id="PF02348">
    <property type="entry name" value="CTP_transf_3"/>
    <property type="match status" value="1"/>
</dbReference>
<comment type="caution">
    <text evidence="1">The sequence shown here is derived from an EMBL/GenBank/DDBJ whole genome shotgun (WGS) entry which is preliminary data.</text>
</comment>
<dbReference type="PANTHER" id="PTHR42866">
    <property type="entry name" value="3-DEOXY-MANNO-OCTULOSONATE CYTIDYLYLTRANSFERASE"/>
    <property type="match status" value="1"/>
</dbReference>
<protein>
    <submittedName>
        <fullName evidence="1">Spore coat polysaccharide biosynthesis protein SpsF</fullName>
    </submittedName>
</protein>